<evidence type="ECO:0000256" key="4">
    <source>
        <dbReference type="ARBA" id="ARBA00022840"/>
    </source>
</evidence>
<dbReference type="GO" id="GO:0016887">
    <property type="term" value="F:ATP hydrolysis activity"/>
    <property type="evidence" value="ECO:0007669"/>
    <property type="project" value="InterPro"/>
</dbReference>
<comment type="similarity">
    <text evidence="1">Belongs to the ABC transporter superfamily.</text>
</comment>
<keyword evidence="4 6" id="KW-0067">ATP-binding</keyword>
<dbReference type="InterPro" id="IPR027417">
    <property type="entry name" value="P-loop_NTPase"/>
</dbReference>
<dbReference type="OrthoDB" id="9785229at2"/>
<evidence type="ECO:0000256" key="3">
    <source>
        <dbReference type="ARBA" id="ARBA00022741"/>
    </source>
</evidence>
<keyword evidence="7" id="KW-1185">Reference proteome</keyword>
<dbReference type="InterPro" id="IPR003439">
    <property type="entry name" value="ABC_transporter-like_ATP-bd"/>
</dbReference>
<dbReference type="PROSITE" id="PS50893">
    <property type="entry name" value="ABC_TRANSPORTER_2"/>
    <property type="match status" value="1"/>
</dbReference>
<accession>A0A4Q7ML24</accession>
<feature type="domain" description="ABC transporter" evidence="5">
    <location>
        <begin position="6"/>
        <end position="234"/>
    </location>
</feature>
<proteinExistence type="inferred from homology"/>
<protein>
    <submittedName>
        <fullName evidence="6">ABC-2 type transport system ATP-binding protein</fullName>
    </submittedName>
</protein>
<dbReference type="Proteomes" id="UP000293874">
    <property type="component" value="Unassembled WGS sequence"/>
</dbReference>
<evidence type="ECO:0000313" key="6">
    <source>
        <dbReference type="EMBL" id="RZS68994.1"/>
    </source>
</evidence>
<dbReference type="PROSITE" id="PS00211">
    <property type="entry name" value="ABC_TRANSPORTER_1"/>
    <property type="match status" value="1"/>
</dbReference>
<comment type="caution">
    <text evidence="6">The sequence shown here is derived from an EMBL/GenBank/DDBJ whole genome shotgun (WGS) entry which is preliminary data.</text>
</comment>
<dbReference type="GO" id="GO:0005524">
    <property type="term" value="F:ATP binding"/>
    <property type="evidence" value="ECO:0007669"/>
    <property type="project" value="UniProtKB-KW"/>
</dbReference>
<name>A0A4Q7ML24_9BACT</name>
<reference evidence="6 7" key="1">
    <citation type="submission" date="2019-02" db="EMBL/GenBank/DDBJ databases">
        <title>Genomic Encyclopedia of Type Strains, Phase IV (KMG-IV): sequencing the most valuable type-strain genomes for metagenomic binning, comparative biology and taxonomic classification.</title>
        <authorList>
            <person name="Goeker M."/>
        </authorList>
    </citation>
    <scope>NUCLEOTIDE SEQUENCE [LARGE SCALE GENOMIC DNA]</scope>
    <source>
        <strain evidence="6 7">DSM 18116</strain>
    </source>
</reference>
<dbReference type="Pfam" id="PF00005">
    <property type="entry name" value="ABC_tran"/>
    <property type="match status" value="1"/>
</dbReference>
<keyword evidence="3" id="KW-0547">Nucleotide-binding</keyword>
<evidence type="ECO:0000259" key="5">
    <source>
        <dbReference type="PROSITE" id="PS50893"/>
    </source>
</evidence>
<dbReference type="SMART" id="SM00382">
    <property type="entry name" value="AAA"/>
    <property type="match status" value="1"/>
</dbReference>
<dbReference type="SUPFAM" id="SSF52540">
    <property type="entry name" value="P-loop containing nucleoside triphosphate hydrolases"/>
    <property type="match status" value="1"/>
</dbReference>
<dbReference type="PANTHER" id="PTHR43335:SF4">
    <property type="entry name" value="ABC TRANSPORTER, ATP-BINDING PROTEIN"/>
    <property type="match status" value="1"/>
</dbReference>
<dbReference type="InterPro" id="IPR003593">
    <property type="entry name" value="AAA+_ATPase"/>
</dbReference>
<keyword evidence="2" id="KW-0813">Transport</keyword>
<evidence type="ECO:0000256" key="2">
    <source>
        <dbReference type="ARBA" id="ARBA00022448"/>
    </source>
</evidence>
<sequence length="302" mass="33154">MQNILVETQRLDYTFRSGQPILRQLNLQVPEGSIYGFLGPNGAGKTTSLRLILGLLKNQKGNIKIFGESIATHRIPVMKRIGALIESPSIYLHLTGKENLELFRLSSGSPRNRIGEVLRIVGLTDAAGKKAGAYSLGMKQRLAIAVALLNDPELLVLDEPTNGLDPSGIIETRELIKSLNKEQGKTILVSSHLLTEMEKMATHIGIIHKGALLFQGSMQELQRLQANKALITVEVSDAKKAAALLSEFPVQQVNGTQFSVSFESRERTAQLNKALVQQGIDVYQVSVAQHDLENLFVQITNQ</sequence>
<organism evidence="6 7">
    <name type="scientific">Pseudobacter ginsenosidimutans</name>
    <dbReference type="NCBI Taxonomy" id="661488"/>
    <lineage>
        <taxon>Bacteria</taxon>
        <taxon>Pseudomonadati</taxon>
        <taxon>Bacteroidota</taxon>
        <taxon>Chitinophagia</taxon>
        <taxon>Chitinophagales</taxon>
        <taxon>Chitinophagaceae</taxon>
        <taxon>Pseudobacter</taxon>
    </lineage>
</organism>
<dbReference type="InterPro" id="IPR017871">
    <property type="entry name" value="ABC_transporter-like_CS"/>
</dbReference>
<gene>
    <name evidence="6" type="ORF">EV199_4818</name>
</gene>
<dbReference type="PANTHER" id="PTHR43335">
    <property type="entry name" value="ABC TRANSPORTER, ATP-BINDING PROTEIN"/>
    <property type="match status" value="1"/>
</dbReference>
<dbReference type="Gene3D" id="3.40.50.300">
    <property type="entry name" value="P-loop containing nucleotide triphosphate hydrolases"/>
    <property type="match status" value="1"/>
</dbReference>
<dbReference type="AlphaFoldDB" id="A0A4Q7ML24"/>
<evidence type="ECO:0000313" key="7">
    <source>
        <dbReference type="Proteomes" id="UP000293874"/>
    </source>
</evidence>
<evidence type="ECO:0000256" key="1">
    <source>
        <dbReference type="ARBA" id="ARBA00005417"/>
    </source>
</evidence>
<dbReference type="RefSeq" id="WP_130543364.1">
    <property type="nucleotide sequence ID" value="NZ_CP042431.1"/>
</dbReference>
<dbReference type="EMBL" id="SGXA01000003">
    <property type="protein sequence ID" value="RZS68994.1"/>
    <property type="molecule type" value="Genomic_DNA"/>
</dbReference>